<proteinExistence type="predicted"/>
<keyword evidence="1" id="KW-0805">Transcription regulation</keyword>
<accession>A0A8C3BQG8</accession>
<dbReference type="PANTHER" id="PTHR10417:SF15">
    <property type="entry name" value="STERILE ALPHA MOTIF DOMAIN-CONTAINING 11"/>
    <property type="match status" value="1"/>
</dbReference>
<keyword evidence="7" id="KW-1185">Reference proteome</keyword>
<feature type="compositionally biased region" description="Acidic residues" evidence="4">
    <location>
        <begin position="451"/>
        <end position="465"/>
    </location>
</feature>
<evidence type="ECO:0000256" key="4">
    <source>
        <dbReference type="SAM" id="MobiDB-lite"/>
    </source>
</evidence>
<dbReference type="PROSITE" id="PS50105">
    <property type="entry name" value="SAM_DOMAIN"/>
    <property type="match status" value="1"/>
</dbReference>
<evidence type="ECO:0000313" key="7">
    <source>
        <dbReference type="Proteomes" id="UP000694556"/>
    </source>
</evidence>
<evidence type="ECO:0000313" key="6">
    <source>
        <dbReference type="Ensembl" id="ENSCMMP00000009238.1"/>
    </source>
</evidence>
<keyword evidence="3" id="KW-0539">Nucleus</keyword>
<evidence type="ECO:0000256" key="2">
    <source>
        <dbReference type="ARBA" id="ARBA00023163"/>
    </source>
</evidence>
<dbReference type="InterPro" id="IPR001660">
    <property type="entry name" value="SAM"/>
</dbReference>
<dbReference type="PANTHER" id="PTHR10417">
    <property type="entry name" value="GLUCOCORTICOID MODULATORY ELEMENT-BINDING PROTEIN"/>
    <property type="match status" value="1"/>
</dbReference>
<sequence>MSKGILQVHPPICDCPGCRISSPVNRGRLAEKRTIPLPPTRIPKKELTSIFSHSDDSEESDKGNGQHPEVKQEEDLHISIMKRRIHTHWDLNISFRETSCSRDNDLSTIISNLHQSRQLVMPETQSRCEFKRNSIDVGLGAADEILGKRRVCSPNSSSECPLESKKARSESPKGKSAGLGSWGSFGQKEGGLVVFYFVGGSRLILSLSPDLLRARQEVAAAAAARNPGAMEAHIPSGSNSSSQRRKQGLPQHRDTHFPEREISHPPPLLSPQNAPHIALGPHLRPPFLGVPSALCQTPGYGFLQPAQAEMFARQQEMLRKQNLARLEMSAEIIRQKELENLHRQRLLAGDPLSLHPGLPPDHPALRNVHDIPEGHPLREELSRRNAMLVLRHNNAPLLSLNPGVPSSATPPKEQPRRGSRKAAQHRAEPQGPSEAKEAAEPRGARDGAPDCNDEEMKDSESDADVSDEKPESLKAESSGSAAELKECKEAGKGCEGAKELGEGAAGTTAPCSSSSAESPSHLLGPGINKSEVKYLPPASIPPPQPLPFGFPYTMSPYFHAGTMGGLFLDGEESPALEDISKWTVEDVCSFVSNLSGCTEYTQVFREQAIDGETLPLLTEEHLLNNMGLKLGPALKIRSQVAKRVGRVLYMAGFPMAFPLQPPGLRPPERDLPPADLRPSSTGSVASPFSSGLPSASRISPKQENGNPAILAGLNDTTKPPS</sequence>
<dbReference type="AlphaFoldDB" id="A0A8C3BQG8"/>
<protein>
    <submittedName>
        <fullName evidence="6">Sterile alpha motif domain containing 11</fullName>
    </submittedName>
</protein>
<evidence type="ECO:0000256" key="3">
    <source>
        <dbReference type="ARBA" id="ARBA00023242"/>
    </source>
</evidence>
<feature type="region of interest" description="Disordered" evidence="4">
    <location>
        <begin position="659"/>
        <end position="721"/>
    </location>
</feature>
<evidence type="ECO:0000256" key="1">
    <source>
        <dbReference type="ARBA" id="ARBA00023015"/>
    </source>
</evidence>
<feature type="compositionally biased region" description="Basic and acidic residues" evidence="4">
    <location>
        <begin position="60"/>
        <end position="73"/>
    </location>
</feature>
<keyword evidence="2" id="KW-0804">Transcription</keyword>
<feature type="compositionally biased region" description="Basic and acidic residues" evidence="4">
    <location>
        <begin position="162"/>
        <end position="173"/>
    </location>
</feature>
<dbReference type="Pfam" id="PF00536">
    <property type="entry name" value="SAM_1"/>
    <property type="match status" value="1"/>
</dbReference>
<feature type="domain" description="SAM" evidence="5">
    <location>
        <begin position="582"/>
        <end position="628"/>
    </location>
</feature>
<feature type="compositionally biased region" description="Basic and acidic residues" evidence="4">
    <location>
        <begin position="434"/>
        <end position="448"/>
    </location>
</feature>
<dbReference type="Proteomes" id="UP000694556">
    <property type="component" value="Chromosome 22"/>
</dbReference>
<organism evidence="6 7">
    <name type="scientific">Cairina moschata</name>
    <name type="common">Muscovy duck</name>
    <dbReference type="NCBI Taxonomy" id="8855"/>
    <lineage>
        <taxon>Eukaryota</taxon>
        <taxon>Metazoa</taxon>
        <taxon>Chordata</taxon>
        <taxon>Craniata</taxon>
        <taxon>Vertebrata</taxon>
        <taxon>Euteleostomi</taxon>
        <taxon>Archelosauria</taxon>
        <taxon>Archosauria</taxon>
        <taxon>Dinosauria</taxon>
        <taxon>Saurischia</taxon>
        <taxon>Theropoda</taxon>
        <taxon>Coelurosauria</taxon>
        <taxon>Aves</taxon>
        <taxon>Neognathae</taxon>
        <taxon>Galloanserae</taxon>
        <taxon>Anseriformes</taxon>
        <taxon>Anatidae</taxon>
        <taxon>Anatinae</taxon>
        <taxon>Cairina</taxon>
    </lineage>
</organism>
<dbReference type="InterPro" id="IPR013761">
    <property type="entry name" value="SAM/pointed_sf"/>
</dbReference>
<dbReference type="Gene3D" id="1.10.150.50">
    <property type="entry name" value="Transcription Factor, Ets-1"/>
    <property type="match status" value="1"/>
</dbReference>
<feature type="region of interest" description="Disordered" evidence="4">
    <location>
        <begin position="151"/>
        <end position="179"/>
    </location>
</feature>
<feature type="compositionally biased region" description="Polar residues" evidence="4">
    <location>
        <begin position="678"/>
        <end position="705"/>
    </location>
</feature>
<feature type="region of interest" description="Disordered" evidence="4">
    <location>
        <begin position="501"/>
        <end position="528"/>
    </location>
</feature>
<reference evidence="6" key="3">
    <citation type="submission" date="2025-09" db="UniProtKB">
        <authorList>
            <consortium name="Ensembl"/>
        </authorList>
    </citation>
    <scope>IDENTIFICATION</scope>
</reference>
<reference evidence="6" key="2">
    <citation type="submission" date="2025-08" db="UniProtKB">
        <authorList>
            <consortium name="Ensembl"/>
        </authorList>
    </citation>
    <scope>IDENTIFICATION</scope>
</reference>
<dbReference type="CDD" id="cd09579">
    <property type="entry name" value="SAM_Samd7_11"/>
    <property type="match status" value="1"/>
</dbReference>
<dbReference type="SUPFAM" id="SSF47769">
    <property type="entry name" value="SAM/Pointed domain"/>
    <property type="match status" value="1"/>
</dbReference>
<dbReference type="SMART" id="SM00454">
    <property type="entry name" value="SAM"/>
    <property type="match status" value="1"/>
</dbReference>
<feature type="region of interest" description="Disordered" evidence="4">
    <location>
        <begin position="230"/>
        <end position="272"/>
    </location>
</feature>
<feature type="compositionally biased region" description="Basic and acidic residues" evidence="4">
    <location>
        <begin position="251"/>
        <end position="263"/>
    </location>
</feature>
<name>A0A8C3BQG8_CAIMO</name>
<feature type="region of interest" description="Disordered" evidence="4">
    <location>
        <begin position="396"/>
        <end position="483"/>
    </location>
</feature>
<reference evidence="6" key="1">
    <citation type="submission" date="2018-09" db="EMBL/GenBank/DDBJ databases">
        <title>Common duck and Muscovy duck high density SNP chip.</title>
        <authorList>
            <person name="Vignal A."/>
            <person name="Thebault N."/>
            <person name="Warren W.C."/>
        </authorList>
    </citation>
    <scope>NUCLEOTIDE SEQUENCE [LARGE SCALE GENOMIC DNA]</scope>
</reference>
<dbReference type="Ensembl" id="ENSCMMT00000010178.1">
    <property type="protein sequence ID" value="ENSCMMP00000009238.1"/>
    <property type="gene ID" value="ENSCMMG00000005865.1"/>
</dbReference>
<feature type="region of interest" description="Disordered" evidence="4">
    <location>
        <begin position="51"/>
        <end position="73"/>
    </location>
</feature>
<evidence type="ECO:0000259" key="5">
    <source>
        <dbReference type="PROSITE" id="PS50105"/>
    </source>
</evidence>
<feature type="compositionally biased region" description="Low complexity" evidence="4">
    <location>
        <begin position="505"/>
        <end position="520"/>
    </location>
</feature>